<dbReference type="EMBL" id="JAPXFL010000012">
    <property type="protein sequence ID" value="KAK9499122.1"/>
    <property type="molecule type" value="Genomic_DNA"/>
</dbReference>
<accession>A0AAW1CRE0</accession>
<organism evidence="1 2">
    <name type="scientific">Rhynocoris fuscipes</name>
    <dbReference type="NCBI Taxonomy" id="488301"/>
    <lineage>
        <taxon>Eukaryota</taxon>
        <taxon>Metazoa</taxon>
        <taxon>Ecdysozoa</taxon>
        <taxon>Arthropoda</taxon>
        <taxon>Hexapoda</taxon>
        <taxon>Insecta</taxon>
        <taxon>Pterygota</taxon>
        <taxon>Neoptera</taxon>
        <taxon>Paraneoptera</taxon>
        <taxon>Hemiptera</taxon>
        <taxon>Heteroptera</taxon>
        <taxon>Panheteroptera</taxon>
        <taxon>Cimicomorpha</taxon>
        <taxon>Reduviidae</taxon>
        <taxon>Harpactorinae</taxon>
        <taxon>Harpactorini</taxon>
        <taxon>Rhynocoris</taxon>
    </lineage>
</organism>
<comment type="caution">
    <text evidence="1">The sequence shown here is derived from an EMBL/GenBank/DDBJ whole genome shotgun (WGS) entry which is preliminary data.</text>
</comment>
<dbReference type="Proteomes" id="UP001461498">
    <property type="component" value="Unassembled WGS sequence"/>
</dbReference>
<dbReference type="AlphaFoldDB" id="A0AAW1CRE0"/>
<name>A0AAW1CRE0_9HEMI</name>
<protein>
    <submittedName>
        <fullName evidence="1">Uncharacterized protein</fullName>
    </submittedName>
</protein>
<proteinExistence type="predicted"/>
<evidence type="ECO:0000313" key="1">
    <source>
        <dbReference type="EMBL" id="KAK9499122.1"/>
    </source>
</evidence>
<gene>
    <name evidence="1" type="ORF">O3M35_003627</name>
</gene>
<keyword evidence="2" id="KW-1185">Reference proteome</keyword>
<sequence length="80" mass="9711">MICKKFVYFVGRCVPLKRNYPVLVIVSPGWLYRLKIGINWKPGYKMYRSVIFTFIKNSFNCFPPYRFNDRKIFYMSFSIC</sequence>
<evidence type="ECO:0000313" key="2">
    <source>
        <dbReference type="Proteomes" id="UP001461498"/>
    </source>
</evidence>
<reference evidence="1 2" key="1">
    <citation type="submission" date="2022-12" db="EMBL/GenBank/DDBJ databases">
        <title>Chromosome-level genome assembly of true bugs.</title>
        <authorList>
            <person name="Ma L."/>
            <person name="Li H."/>
        </authorList>
    </citation>
    <scope>NUCLEOTIDE SEQUENCE [LARGE SCALE GENOMIC DNA]</scope>
    <source>
        <strain evidence="1">Lab_2022b</strain>
    </source>
</reference>